<evidence type="ECO:0000313" key="6">
    <source>
        <dbReference type="Proteomes" id="UP000316495"/>
    </source>
</evidence>
<dbReference type="PANTHER" id="PTHR43179">
    <property type="entry name" value="RHAMNOSYLTRANSFERASE WBBL"/>
    <property type="match status" value="1"/>
</dbReference>
<sequence length="287" mass="33340">MEKYPKIFVVVLNYNGKRTLMECLRSVFDCDYSNFEVVLVDNNSTDGSFETAKTKYPKIHFIKNSKNIGFGAGNNIGIRFSLEKMADFVFLLNNDAYLEKSTLSILTEEAQKNPSSGILNPLILNKSDDSIWFSGGNIDWLRMRAYHLHAPQKALDTFKTAYATGCAMLVKKDVYKKIGLFDENFFLYYEDADFSVRAKRKGFTILVVPRSTVWHDEQSTNSPQKLYWLVLSGILFFKKNMPACLRPWFYFYLWIRKMKNILDLHENKNNQSAQKIARAFLDAKKYH</sequence>
<dbReference type="PANTHER" id="PTHR43179:SF12">
    <property type="entry name" value="GALACTOFURANOSYLTRANSFERASE GLFT2"/>
    <property type="match status" value="1"/>
</dbReference>
<comment type="similarity">
    <text evidence="1">Belongs to the glycosyltransferase 2 family.</text>
</comment>
<dbReference type="Proteomes" id="UP000316495">
    <property type="component" value="Unassembled WGS sequence"/>
</dbReference>
<dbReference type="CDD" id="cd04186">
    <property type="entry name" value="GT_2_like_c"/>
    <property type="match status" value="1"/>
</dbReference>
<dbReference type="InterPro" id="IPR029044">
    <property type="entry name" value="Nucleotide-diphossugar_trans"/>
</dbReference>
<dbReference type="Pfam" id="PF00535">
    <property type="entry name" value="Glycos_transf_2"/>
    <property type="match status" value="1"/>
</dbReference>
<dbReference type="InterPro" id="IPR001173">
    <property type="entry name" value="Glyco_trans_2-like"/>
</dbReference>
<accession>A0A554LQ13</accession>
<keyword evidence="3 5" id="KW-0808">Transferase</keyword>
<dbReference type="Gene3D" id="3.90.550.10">
    <property type="entry name" value="Spore Coat Polysaccharide Biosynthesis Protein SpsA, Chain A"/>
    <property type="match status" value="1"/>
</dbReference>
<organism evidence="5 6">
    <name type="scientific">Candidatus Berkelbacteria bacterium Athens1014_28</name>
    <dbReference type="NCBI Taxonomy" id="2017145"/>
    <lineage>
        <taxon>Bacteria</taxon>
        <taxon>Candidatus Berkelbacteria</taxon>
    </lineage>
</organism>
<protein>
    <submittedName>
        <fullName evidence="5">Glycosyl transferase family protein</fullName>
    </submittedName>
</protein>
<evidence type="ECO:0000256" key="3">
    <source>
        <dbReference type="ARBA" id="ARBA00022679"/>
    </source>
</evidence>
<dbReference type="GO" id="GO:0016757">
    <property type="term" value="F:glycosyltransferase activity"/>
    <property type="evidence" value="ECO:0007669"/>
    <property type="project" value="UniProtKB-KW"/>
</dbReference>
<proteinExistence type="inferred from homology"/>
<feature type="domain" description="Glycosyltransferase 2-like" evidence="4">
    <location>
        <begin position="9"/>
        <end position="179"/>
    </location>
</feature>
<evidence type="ECO:0000256" key="2">
    <source>
        <dbReference type="ARBA" id="ARBA00022676"/>
    </source>
</evidence>
<dbReference type="EMBL" id="VMGN01000004">
    <property type="protein sequence ID" value="TSC94884.1"/>
    <property type="molecule type" value="Genomic_DNA"/>
</dbReference>
<evidence type="ECO:0000313" key="5">
    <source>
        <dbReference type="EMBL" id="TSC94884.1"/>
    </source>
</evidence>
<reference evidence="5 6" key="1">
    <citation type="submission" date="2017-07" db="EMBL/GenBank/DDBJ databases">
        <title>Mechanisms for carbon and nitrogen cycling indicate functional differentiation within the Candidate Phyla Radiation.</title>
        <authorList>
            <person name="Danczak R.E."/>
            <person name="Johnston M.D."/>
            <person name="Kenah C."/>
            <person name="Slattery M."/>
            <person name="Wrighton K.C."/>
            <person name="Wilkins M.J."/>
        </authorList>
    </citation>
    <scope>NUCLEOTIDE SEQUENCE [LARGE SCALE GENOMIC DNA]</scope>
    <source>
        <strain evidence="5">Athens1014_28</strain>
    </source>
</reference>
<comment type="caution">
    <text evidence="5">The sequence shown here is derived from an EMBL/GenBank/DDBJ whole genome shotgun (WGS) entry which is preliminary data.</text>
</comment>
<dbReference type="AlphaFoldDB" id="A0A554LQ13"/>
<gene>
    <name evidence="5" type="ORF">Athens101428_90</name>
</gene>
<evidence type="ECO:0000259" key="4">
    <source>
        <dbReference type="Pfam" id="PF00535"/>
    </source>
</evidence>
<evidence type="ECO:0000256" key="1">
    <source>
        <dbReference type="ARBA" id="ARBA00006739"/>
    </source>
</evidence>
<dbReference type="SUPFAM" id="SSF53448">
    <property type="entry name" value="Nucleotide-diphospho-sugar transferases"/>
    <property type="match status" value="1"/>
</dbReference>
<name>A0A554LQ13_9BACT</name>
<keyword evidence="2" id="KW-0328">Glycosyltransferase</keyword>